<name>A0A0F9W7J7_9ZZZZ</name>
<accession>A0A0F9W7J7</accession>
<proteinExistence type="predicted"/>
<sequence length="54" mass="6016">MVQQERRISMSDASQVQSVKGFSIARDGVSALVLATANSFQHIVLRHVRYSPRS</sequence>
<comment type="caution">
    <text evidence="1">The sequence shown here is derived from an EMBL/GenBank/DDBJ whole genome shotgun (WGS) entry which is preliminary data.</text>
</comment>
<reference evidence="1" key="1">
    <citation type="journal article" date="2015" name="Nature">
        <title>Complex archaea that bridge the gap between prokaryotes and eukaryotes.</title>
        <authorList>
            <person name="Spang A."/>
            <person name="Saw J.H."/>
            <person name="Jorgensen S.L."/>
            <person name="Zaremba-Niedzwiedzka K."/>
            <person name="Martijn J."/>
            <person name="Lind A.E."/>
            <person name="van Eijk R."/>
            <person name="Schleper C."/>
            <person name="Guy L."/>
            <person name="Ettema T.J."/>
        </authorList>
    </citation>
    <scope>NUCLEOTIDE SEQUENCE</scope>
</reference>
<dbReference type="EMBL" id="LAZR01000212">
    <property type="protein sequence ID" value="KKN81656.1"/>
    <property type="molecule type" value="Genomic_DNA"/>
</dbReference>
<evidence type="ECO:0000313" key="1">
    <source>
        <dbReference type="EMBL" id="KKN81656.1"/>
    </source>
</evidence>
<organism evidence="1">
    <name type="scientific">marine sediment metagenome</name>
    <dbReference type="NCBI Taxonomy" id="412755"/>
    <lineage>
        <taxon>unclassified sequences</taxon>
        <taxon>metagenomes</taxon>
        <taxon>ecological metagenomes</taxon>
    </lineage>
</organism>
<dbReference type="AlphaFoldDB" id="A0A0F9W7J7"/>
<gene>
    <name evidence="1" type="ORF">LCGC14_0317320</name>
</gene>
<protein>
    <submittedName>
        <fullName evidence="1">Uncharacterized protein</fullName>
    </submittedName>
</protein>